<name>A0AAW9CNY7_BURTH</name>
<dbReference type="InterPro" id="IPR009078">
    <property type="entry name" value="Ferritin-like_SF"/>
</dbReference>
<proteinExistence type="predicted"/>
<comment type="caution">
    <text evidence="1">The sequence shown here is derived from an EMBL/GenBank/DDBJ whole genome shotgun (WGS) entry which is preliminary data.</text>
</comment>
<sequence length="245" mass="28128">MARPPPEALQRLTSLPIWDIAVQTEGRASIRVATFAATVSDPLLRAALDMDAAEEARHKVVLSKLVEAYGIRLAREPAYPAPKDAEWAWMVTGFSECIDSFFAFGLFRSAQRSGYFPEELVETFEPVIQEEGRHILFFANWFGWYWRNTRWWRRPWLFARVAAVWAFLIWERIGIARGIDVDGVARDANFPANTAATVGDALNPRELIELCLAENDRRMAGYDTRLLRPTIVPRLARFALRFIRR</sequence>
<organism evidence="1 2">
    <name type="scientific">Burkholderia thailandensis</name>
    <dbReference type="NCBI Taxonomy" id="57975"/>
    <lineage>
        <taxon>Bacteria</taxon>
        <taxon>Pseudomonadati</taxon>
        <taxon>Pseudomonadota</taxon>
        <taxon>Betaproteobacteria</taxon>
        <taxon>Burkholderiales</taxon>
        <taxon>Burkholderiaceae</taxon>
        <taxon>Burkholderia</taxon>
        <taxon>pseudomallei group</taxon>
    </lineage>
</organism>
<dbReference type="Proteomes" id="UP001272137">
    <property type="component" value="Unassembled WGS sequence"/>
</dbReference>
<dbReference type="EMBL" id="QXCT01000001">
    <property type="protein sequence ID" value="MDW9252578.1"/>
    <property type="molecule type" value="Genomic_DNA"/>
</dbReference>
<accession>A0AAW9CNY7</accession>
<dbReference type="AlphaFoldDB" id="A0AAW9CNY7"/>
<reference evidence="1" key="1">
    <citation type="submission" date="2018-08" db="EMBL/GenBank/DDBJ databases">
        <title>Identification of Burkholderia cepacia strains that express a Burkholderia pseudomallei-like capsular polysaccharide.</title>
        <authorList>
            <person name="Burtnick M.N."/>
            <person name="Vongsouvath M."/>
            <person name="Newton P."/>
            <person name="Wuthiekanun V."/>
            <person name="Limmathurotsakul D."/>
            <person name="Brett P.J."/>
            <person name="Chantratita N."/>
            <person name="Dance D.A."/>
        </authorList>
    </citation>
    <scope>NUCLEOTIDE SEQUENCE</scope>
    <source>
        <strain evidence="1">SBXCC001</strain>
    </source>
</reference>
<dbReference type="SUPFAM" id="SSF47240">
    <property type="entry name" value="Ferritin-like"/>
    <property type="match status" value="1"/>
</dbReference>
<evidence type="ECO:0000313" key="2">
    <source>
        <dbReference type="Proteomes" id="UP001272137"/>
    </source>
</evidence>
<evidence type="ECO:0000313" key="1">
    <source>
        <dbReference type="EMBL" id="MDW9252578.1"/>
    </source>
</evidence>
<gene>
    <name evidence="1" type="ORF">C7S16_6979</name>
</gene>
<protein>
    <submittedName>
        <fullName evidence="1">Aminomethyltransferase</fullName>
    </submittedName>
</protein>